<dbReference type="NCBIfam" id="TIGR01730">
    <property type="entry name" value="RND_mfp"/>
    <property type="match status" value="1"/>
</dbReference>
<feature type="domain" description="YknX-like C-terminal permuted SH3-like" evidence="5">
    <location>
        <begin position="267"/>
        <end position="331"/>
    </location>
</feature>
<feature type="region of interest" description="Disordered" evidence="3">
    <location>
        <begin position="337"/>
        <end position="366"/>
    </location>
</feature>
<evidence type="ECO:0000259" key="5">
    <source>
        <dbReference type="Pfam" id="PF25989"/>
    </source>
</evidence>
<dbReference type="Gene3D" id="2.40.420.20">
    <property type="match status" value="1"/>
</dbReference>
<dbReference type="Gene3D" id="2.40.50.100">
    <property type="match status" value="1"/>
</dbReference>
<reference evidence="6 7" key="1">
    <citation type="submission" date="2023-09" db="EMBL/GenBank/DDBJ databases">
        <authorList>
            <person name="Rey-Velasco X."/>
        </authorList>
    </citation>
    <scope>NUCLEOTIDE SEQUENCE [LARGE SCALE GENOMIC DNA]</scope>
    <source>
        <strain evidence="6 7">W311</strain>
    </source>
</reference>
<dbReference type="Gene3D" id="2.40.30.170">
    <property type="match status" value="1"/>
</dbReference>
<feature type="coiled-coil region" evidence="2">
    <location>
        <begin position="81"/>
        <end position="144"/>
    </location>
</feature>
<keyword evidence="7" id="KW-1185">Reference proteome</keyword>
<dbReference type="InterPro" id="IPR006143">
    <property type="entry name" value="RND_pump_MFP"/>
</dbReference>
<organism evidence="6 7">
    <name type="scientific">Stakelama saccharophila</name>
    <dbReference type="NCBI Taxonomy" id="3075605"/>
    <lineage>
        <taxon>Bacteria</taxon>
        <taxon>Pseudomonadati</taxon>
        <taxon>Pseudomonadota</taxon>
        <taxon>Alphaproteobacteria</taxon>
        <taxon>Sphingomonadales</taxon>
        <taxon>Sphingomonadaceae</taxon>
        <taxon>Stakelama</taxon>
    </lineage>
</organism>
<dbReference type="RefSeq" id="WP_313916121.1">
    <property type="nucleotide sequence ID" value="NZ_CP135076.1"/>
</dbReference>
<dbReference type="Pfam" id="PF25989">
    <property type="entry name" value="YknX_C"/>
    <property type="match status" value="1"/>
</dbReference>
<dbReference type="InterPro" id="IPR058792">
    <property type="entry name" value="Beta-barrel_RND_2"/>
</dbReference>
<evidence type="ECO:0000256" key="2">
    <source>
        <dbReference type="SAM" id="Coils"/>
    </source>
</evidence>
<protein>
    <submittedName>
        <fullName evidence="6">Efflux RND transporter periplasmic adaptor subunit</fullName>
    </submittedName>
</protein>
<dbReference type="Gene3D" id="1.10.287.470">
    <property type="entry name" value="Helix hairpin bin"/>
    <property type="match status" value="1"/>
</dbReference>
<evidence type="ECO:0000256" key="1">
    <source>
        <dbReference type="ARBA" id="ARBA00009477"/>
    </source>
</evidence>
<evidence type="ECO:0000313" key="7">
    <source>
        <dbReference type="Proteomes" id="UP001302249"/>
    </source>
</evidence>
<evidence type="ECO:0000313" key="6">
    <source>
        <dbReference type="EMBL" id="WNO54048.1"/>
    </source>
</evidence>
<dbReference type="PANTHER" id="PTHR30469">
    <property type="entry name" value="MULTIDRUG RESISTANCE PROTEIN MDTA"/>
    <property type="match status" value="1"/>
</dbReference>
<dbReference type="Proteomes" id="UP001302249">
    <property type="component" value="Chromosome"/>
</dbReference>
<feature type="compositionally biased region" description="Polar residues" evidence="3">
    <location>
        <begin position="353"/>
        <end position="366"/>
    </location>
</feature>
<evidence type="ECO:0000256" key="3">
    <source>
        <dbReference type="SAM" id="MobiDB-lite"/>
    </source>
</evidence>
<dbReference type="SUPFAM" id="SSF111369">
    <property type="entry name" value="HlyD-like secretion proteins"/>
    <property type="match status" value="1"/>
</dbReference>
<sequence length="366" mass="39534">MILLAACGLAAGCSTEPSASAEPQSVAIVAERPQALAERKVIEAIGTARAVISAELYPESAGAVEAVNFTTGDYVRKNAPLVELDARRQRLAVDLAQVQVEEAQQLLDRYRRIEDTGALSASQIEEGETALRSAQLELRQARVALADRTVRAPFSGYMGLPQIDRGDRITPTTLIARLDRRDRLFVDFDAPETAFDQLRDRSVLELRPYSQPDSTVRAQVEAIDSTVGDEARTFTVRTIIDNRDDTFRPGMSFGVRIAGSGRTYPSVPEAAVVWGGDGAYIWVVRDGTAHKVPITIAGRRDGRVLVGGALDARMPVIVEGVQKVREGQTVRTVAQARARSAAGRVQQPDRPNGRTSGTDSATDSAP</sequence>
<dbReference type="PANTHER" id="PTHR30469:SF16">
    <property type="entry name" value="HAE1 FAMILY EFFLUX PUMP MFP COMPONENT"/>
    <property type="match status" value="1"/>
</dbReference>
<name>A0ABZ0B9T6_9SPHN</name>
<proteinExistence type="inferred from homology"/>
<gene>
    <name evidence="6" type="ORF">RPR59_01970</name>
</gene>
<evidence type="ECO:0000259" key="4">
    <source>
        <dbReference type="Pfam" id="PF25954"/>
    </source>
</evidence>
<dbReference type="InterPro" id="IPR058637">
    <property type="entry name" value="YknX-like_C"/>
</dbReference>
<feature type="domain" description="CusB-like beta-barrel" evidence="4">
    <location>
        <begin position="186"/>
        <end position="260"/>
    </location>
</feature>
<keyword evidence="2" id="KW-0175">Coiled coil</keyword>
<dbReference type="Pfam" id="PF25954">
    <property type="entry name" value="Beta-barrel_RND_2"/>
    <property type="match status" value="1"/>
</dbReference>
<dbReference type="EMBL" id="CP135076">
    <property type="protein sequence ID" value="WNO54048.1"/>
    <property type="molecule type" value="Genomic_DNA"/>
</dbReference>
<accession>A0ABZ0B9T6</accession>
<comment type="similarity">
    <text evidence="1">Belongs to the membrane fusion protein (MFP) (TC 8.A.1) family.</text>
</comment>